<dbReference type="OrthoDB" id="564871at2"/>
<evidence type="ECO:0000313" key="1">
    <source>
        <dbReference type="EMBL" id="RUO52473.1"/>
    </source>
</evidence>
<keyword evidence="2" id="KW-1185">Reference proteome</keyword>
<dbReference type="SUPFAM" id="SSF53448">
    <property type="entry name" value="Nucleotide-diphospho-sugar transferases"/>
    <property type="match status" value="1"/>
</dbReference>
<comment type="caution">
    <text evidence="1">The sequence shown here is derived from an EMBL/GenBank/DDBJ whole genome shotgun (WGS) entry which is preliminary data.</text>
</comment>
<reference evidence="2" key="1">
    <citation type="journal article" date="2018" name="Front. Microbiol.">
        <title>Genome-Based Analysis Reveals the Taxonomy and Diversity of the Family Idiomarinaceae.</title>
        <authorList>
            <person name="Liu Y."/>
            <person name="Lai Q."/>
            <person name="Shao Z."/>
        </authorList>
    </citation>
    <scope>NUCLEOTIDE SEQUENCE [LARGE SCALE GENOMIC DNA]</scope>
    <source>
        <strain evidence="2">F23</strain>
    </source>
</reference>
<dbReference type="Proteomes" id="UP000287330">
    <property type="component" value="Unassembled WGS sequence"/>
</dbReference>
<protein>
    <submittedName>
        <fullName evidence="1">Glycosyltransferase</fullName>
    </submittedName>
</protein>
<gene>
    <name evidence="1" type="ORF">CWE25_09085</name>
</gene>
<dbReference type="RefSeq" id="WP_110575134.1">
    <property type="nucleotide sequence ID" value="NZ_PIPV01000007.1"/>
</dbReference>
<name>A0A432XUZ0_9GAMM</name>
<sequence>MSDAQQKVNVICIKWGDKYGSDYVNTLYSMVSRNLSLPHRFVCFTDEAEGIRSEVEVKPIPKIGFEDFDEKKPWAKAHGWLKLTCFANPLSDLTGPTLFLDLDIVIVGSLDDFFTPEGDFMVIKEWDKSDATGNTSVFRFEAGAHEDALDYLKADPEKATDPVRNEQEYITQFVDRQNRLKYWPEQWCRSFKRHCIRPFPLSFFQQPRIPNDARVIIFHGKPHPDDALAGRSGKWYRKVLPTRWIAEYWQ</sequence>
<organism evidence="1 2">
    <name type="scientific">Idiomarina fontislapidosi</name>
    <dbReference type="NCBI Taxonomy" id="263723"/>
    <lineage>
        <taxon>Bacteria</taxon>
        <taxon>Pseudomonadati</taxon>
        <taxon>Pseudomonadota</taxon>
        <taxon>Gammaproteobacteria</taxon>
        <taxon>Alteromonadales</taxon>
        <taxon>Idiomarinaceae</taxon>
        <taxon>Idiomarina</taxon>
    </lineage>
</organism>
<dbReference type="GO" id="GO:0016740">
    <property type="term" value="F:transferase activity"/>
    <property type="evidence" value="ECO:0007669"/>
    <property type="project" value="UniProtKB-KW"/>
</dbReference>
<proteinExistence type="predicted"/>
<evidence type="ECO:0000313" key="2">
    <source>
        <dbReference type="Proteomes" id="UP000287330"/>
    </source>
</evidence>
<dbReference type="AlphaFoldDB" id="A0A432XUZ0"/>
<keyword evidence="1" id="KW-0808">Transferase</keyword>
<dbReference type="InterPro" id="IPR029044">
    <property type="entry name" value="Nucleotide-diphossugar_trans"/>
</dbReference>
<dbReference type="EMBL" id="PIPV01000007">
    <property type="protein sequence ID" value="RUO52473.1"/>
    <property type="molecule type" value="Genomic_DNA"/>
</dbReference>
<accession>A0A432XUZ0</accession>